<organism evidence="2 3">
    <name type="scientific">Pelagerythrobacter marensis</name>
    <dbReference type="NCBI Taxonomy" id="543877"/>
    <lineage>
        <taxon>Bacteria</taxon>
        <taxon>Pseudomonadati</taxon>
        <taxon>Pseudomonadota</taxon>
        <taxon>Alphaproteobacteria</taxon>
        <taxon>Sphingomonadales</taxon>
        <taxon>Erythrobacteraceae</taxon>
        <taxon>Pelagerythrobacter</taxon>
    </lineage>
</organism>
<dbReference type="RefSeq" id="WP_338445413.1">
    <property type="nucleotide sequence ID" value="NZ_CP144918.1"/>
</dbReference>
<feature type="compositionally biased region" description="Low complexity" evidence="1">
    <location>
        <begin position="66"/>
        <end position="76"/>
    </location>
</feature>
<feature type="region of interest" description="Disordered" evidence="1">
    <location>
        <begin position="42"/>
        <end position="125"/>
    </location>
</feature>
<feature type="compositionally biased region" description="Basic and acidic residues" evidence="1">
    <location>
        <begin position="77"/>
        <end position="87"/>
    </location>
</feature>
<proteinExistence type="predicted"/>
<evidence type="ECO:0000313" key="2">
    <source>
        <dbReference type="EMBL" id="WWA46514.1"/>
    </source>
</evidence>
<name>A0ABZ2D6P4_9SPHN</name>
<dbReference type="InterPro" id="IPR010985">
    <property type="entry name" value="Ribbon_hlx_hlx"/>
</dbReference>
<dbReference type="SUPFAM" id="SSF47598">
    <property type="entry name" value="Ribbon-helix-helix"/>
    <property type="match status" value="1"/>
</dbReference>
<accession>A0ABZ2D6P4</accession>
<reference evidence="2 3" key="1">
    <citation type="submission" date="2024-02" db="EMBL/GenBank/DDBJ databases">
        <title>The whole genome sequence of five bacterial samples isolated from Abu Dhabi Sabkha-shore region.</title>
        <authorList>
            <person name="Sudalaimuthuasari N."/>
            <person name="Sarfraz B."/>
            <person name="Tuyisabe J.D."/>
            <person name="Mugisha Ntwali L.D.M."/>
            <person name="Ali A.I.A.A."/>
            <person name="Almansoori S.Z.A."/>
            <person name="Alajami H.S.A."/>
            <person name="Almeqbaali A.A.S."/>
            <person name="Kundu B."/>
            <person name="Saeed E.E."/>
            <person name="Sukumarinath V."/>
            <person name="Mishra A.K."/>
            <person name="Hazzouri K.M."/>
            <person name="Almaskari R."/>
            <person name="Sharma A.K."/>
            <person name="Amiri K.M.A."/>
        </authorList>
    </citation>
    <scope>NUCLEOTIDE SEQUENCE [LARGE SCALE GENOMIC DNA]</scope>
    <source>
        <strain evidence="3">kcgeb_sd</strain>
    </source>
</reference>
<gene>
    <name evidence="2" type="ORF">V5F89_09505</name>
</gene>
<dbReference type="EMBL" id="CP144918">
    <property type="protein sequence ID" value="WWA46514.1"/>
    <property type="molecule type" value="Genomic_DNA"/>
</dbReference>
<dbReference type="Proteomes" id="UP001335183">
    <property type="component" value="Chromosome"/>
</dbReference>
<evidence type="ECO:0000313" key="3">
    <source>
        <dbReference type="Proteomes" id="UP001335183"/>
    </source>
</evidence>
<sequence>MSDANFASLNSSLLARKGGARPAMRPQSALIAGQAATAERIEDLGWNDMGPDGGEEPREADVLQLTPAPANPATAAEAREIDHEAKDQLGTPEPADAGTIDGERGPAPKDPAPVESPVRKQQDEAARRLGAEIERSDGPAPRRSALARGKRAAFTLRLDAERHLKLRLACTLRNRSAQQIVTEALDAMLVAMPELDDLAARIERQ</sequence>
<feature type="region of interest" description="Disordered" evidence="1">
    <location>
        <begin position="17"/>
        <end position="36"/>
    </location>
</feature>
<keyword evidence="3" id="KW-1185">Reference proteome</keyword>
<protein>
    <submittedName>
        <fullName evidence="2">Uncharacterized protein</fullName>
    </submittedName>
</protein>
<evidence type="ECO:0000256" key="1">
    <source>
        <dbReference type="SAM" id="MobiDB-lite"/>
    </source>
</evidence>